<accession>A0A8J4SP88</accession>
<dbReference type="InterPro" id="IPR001849">
    <property type="entry name" value="PH_domain"/>
</dbReference>
<dbReference type="PROSITE" id="PS50003">
    <property type="entry name" value="PH_DOMAIN"/>
    <property type="match status" value="1"/>
</dbReference>
<keyword evidence="3" id="KW-0446">Lipid-binding</keyword>
<dbReference type="SMART" id="SM00233">
    <property type="entry name" value="PH"/>
    <property type="match status" value="1"/>
</dbReference>
<keyword evidence="1 5" id="KW-0813">Transport</keyword>
<feature type="compositionally biased region" description="Basic and acidic residues" evidence="6">
    <location>
        <begin position="205"/>
        <end position="214"/>
    </location>
</feature>
<dbReference type="InterPro" id="IPR037239">
    <property type="entry name" value="OSBP_sf"/>
</dbReference>
<dbReference type="FunFam" id="1.10.287.2720:FF:000001">
    <property type="entry name" value="Oxysterol-binding OBPalpha"/>
    <property type="match status" value="1"/>
</dbReference>
<dbReference type="EMBL" id="LUCH01002828">
    <property type="protein sequence ID" value="KAF5400920.1"/>
    <property type="molecule type" value="Genomic_DNA"/>
</dbReference>
<dbReference type="InterPro" id="IPR011993">
    <property type="entry name" value="PH-like_dom_sf"/>
</dbReference>
<evidence type="ECO:0000313" key="8">
    <source>
        <dbReference type="EMBL" id="KAF5400920.1"/>
    </source>
</evidence>
<evidence type="ECO:0000256" key="4">
    <source>
        <dbReference type="RuleBase" id="RU003844"/>
    </source>
</evidence>
<dbReference type="PANTHER" id="PTHR10972">
    <property type="entry name" value="OXYSTEROL-BINDING PROTEIN-RELATED"/>
    <property type="match status" value="1"/>
</dbReference>
<dbReference type="SUPFAM" id="SSF50729">
    <property type="entry name" value="PH domain-like"/>
    <property type="match status" value="1"/>
</dbReference>
<gene>
    <name evidence="8" type="ORF">PHET_05676</name>
</gene>
<dbReference type="Proteomes" id="UP000748531">
    <property type="component" value="Unassembled WGS sequence"/>
</dbReference>
<dbReference type="SUPFAM" id="SSF144000">
    <property type="entry name" value="Oxysterol-binding protein-like"/>
    <property type="match status" value="1"/>
</dbReference>
<dbReference type="AlphaFoldDB" id="A0A8J4SP88"/>
<dbReference type="OrthoDB" id="14833at2759"/>
<dbReference type="GO" id="GO:0005794">
    <property type="term" value="C:Golgi apparatus"/>
    <property type="evidence" value="ECO:0007669"/>
    <property type="project" value="TreeGrafter"/>
</dbReference>
<dbReference type="Pfam" id="PF01237">
    <property type="entry name" value="Oxysterol_BP"/>
    <property type="match status" value="1"/>
</dbReference>
<dbReference type="InterPro" id="IPR000648">
    <property type="entry name" value="Oxysterol-bd"/>
</dbReference>
<evidence type="ECO:0000313" key="9">
    <source>
        <dbReference type="Proteomes" id="UP000748531"/>
    </source>
</evidence>
<feature type="compositionally biased region" description="Low complexity" evidence="6">
    <location>
        <begin position="247"/>
        <end position="261"/>
    </location>
</feature>
<comment type="caution">
    <text evidence="8">The sequence shown here is derived from an EMBL/GenBank/DDBJ whole genome shotgun (WGS) entry which is preliminary data.</text>
</comment>
<dbReference type="InterPro" id="IPR018494">
    <property type="entry name" value="Oxysterol-bd_CS"/>
</dbReference>
<feature type="domain" description="PH" evidence="7">
    <location>
        <begin position="1"/>
        <end position="95"/>
    </location>
</feature>
<dbReference type="CDD" id="cd13290">
    <property type="entry name" value="PH_ORP9"/>
    <property type="match status" value="1"/>
</dbReference>
<dbReference type="GO" id="GO:0005829">
    <property type="term" value="C:cytosol"/>
    <property type="evidence" value="ECO:0007669"/>
    <property type="project" value="TreeGrafter"/>
</dbReference>
<dbReference type="GO" id="GO:0032934">
    <property type="term" value="F:sterol binding"/>
    <property type="evidence" value="ECO:0007669"/>
    <property type="project" value="TreeGrafter"/>
</dbReference>
<proteinExistence type="inferred from homology"/>
<name>A0A8J4SP88_9TREM</name>
<sequence>MEGPLSKWTNVVNGWQYRWFVLDFSVGILFYYTSKEKMIRGDRRGCVKLKNAQVGIDDEDDSTFTITVDHKTFHFQARDANERQKWLDALQEARDLHTQNYALIHQTNRLLDHPSSLSEFDRRIVEADAYLQILIDQQHELSVQNAGTEECRPETVEAIGNRMQSLIELVKKTIVCLQFARESMMASYSTVLTASRSAPKLSADLTRDKAHSDRSLSVSNSDGRIQPPGIICEANSFTVSQRDQLKSPDSLDSTAGSSSSGGRSGEGDGNSLLVASTDTVQQSPIRNLSLHPSRNTECIHETRRPSSAVSISTFPSLNKRFAAEAQKFDSSTVNSKHMSTCSLPIVDMSSPLSAAHNCHHLPISSYSSSEDDLTDSNRNEDDDDEFFDTHEEITNLGPQSSLSVKSNHDAFRAPIQISANNHQTDLPPTDDLYDELYDDDDEEDLGSVQSQGSIITYLLSQLRIGMDLTRITLPTFILERRSTLEMYADFLAHADLWAAIPDATSPRDRMIACLRWYLSAFHAGRRSSIAKKPYNPILGEIFRCYWSLPAPNDNSQSADSANVADAELHKSGPVPWATGNSVVFLAEQVSHHPPISAFYAEHVGKRISLDGHLWTKSKFLGLSIAVEMVGSAVISVLNVDEEYVVTFPCGYGRNILTVPWIELGGKTSIICAKSGYVASIEFKTKPFYGGKKDLIHAEVRGPNEKKPLLIVDGEWNDKMCAEWTDGVSVLILTSHCFMFVRSRFNSELVGWLTDC</sequence>
<dbReference type="Gene3D" id="2.30.29.30">
    <property type="entry name" value="Pleckstrin-homology domain (PH domain)/Phosphotyrosine-binding domain (PTB)"/>
    <property type="match status" value="1"/>
</dbReference>
<protein>
    <recommendedName>
        <fullName evidence="5">Oxysterol-binding protein</fullName>
    </recommendedName>
</protein>
<dbReference type="GO" id="GO:0006869">
    <property type="term" value="P:lipid transport"/>
    <property type="evidence" value="ECO:0007669"/>
    <property type="project" value="UniProtKB-KW"/>
</dbReference>
<organism evidence="8 9">
    <name type="scientific">Paragonimus heterotremus</name>
    <dbReference type="NCBI Taxonomy" id="100268"/>
    <lineage>
        <taxon>Eukaryota</taxon>
        <taxon>Metazoa</taxon>
        <taxon>Spiralia</taxon>
        <taxon>Lophotrochozoa</taxon>
        <taxon>Platyhelminthes</taxon>
        <taxon>Trematoda</taxon>
        <taxon>Digenea</taxon>
        <taxon>Plagiorchiida</taxon>
        <taxon>Troglotremata</taxon>
        <taxon>Troglotrematidae</taxon>
        <taxon>Paragonimus</taxon>
    </lineage>
</organism>
<reference evidence="8" key="1">
    <citation type="submission" date="2019-05" db="EMBL/GenBank/DDBJ databases">
        <title>Annotation for the trematode Paragonimus heterotremus.</title>
        <authorList>
            <person name="Choi Y.-J."/>
        </authorList>
    </citation>
    <scope>NUCLEOTIDE SEQUENCE</scope>
    <source>
        <strain evidence="8">LC</strain>
    </source>
</reference>
<comment type="similarity">
    <text evidence="4">Belongs to the OSBP family.</text>
</comment>
<feature type="compositionally biased region" description="Acidic residues" evidence="6">
    <location>
        <begin position="369"/>
        <end position="384"/>
    </location>
</feature>
<evidence type="ECO:0000256" key="2">
    <source>
        <dbReference type="ARBA" id="ARBA00023055"/>
    </source>
</evidence>
<evidence type="ECO:0000256" key="5">
    <source>
        <dbReference type="RuleBase" id="RU003845"/>
    </source>
</evidence>
<keyword evidence="2 5" id="KW-0445">Lipid transport</keyword>
<dbReference type="GO" id="GO:0016020">
    <property type="term" value="C:membrane"/>
    <property type="evidence" value="ECO:0007669"/>
    <property type="project" value="TreeGrafter"/>
</dbReference>
<keyword evidence="9" id="KW-1185">Reference proteome</keyword>
<evidence type="ECO:0000256" key="3">
    <source>
        <dbReference type="ARBA" id="ARBA00023121"/>
    </source>
</evidence>
<feature type="region of interest" description="Disordered" evidence="6">
    <location>
        <begin position="201"/>
        <end position="229"/>
    </location>
</feature>
<dbReference type="PROSITE" id="PS01013">
    <property type="entry name" value="OSBP"/>
    <property type="match status" value="1"/>
</dbReference>
<feature type="region of interest" description="Disordered" evidence="6">
    <location>
        <begin position="243"/>
        <end position="272"/>
    </location>
</feature>
<feature type="region of interest" description="Disordered" evidence="6">
    <location>
        <begin position="364"/>
        <end position="384"/>
    </location>
</feature>
<evidence type="ECO:0000259" key="7">
    <source>
        <dbReference type="PROSITE" id="PS50003"/>
    </source>
</evidence>
<dbReference type="FunFam" id="2.30.29.30:FF:000089">
    <property type="entry name" value="Oxysterol-binding protein"/>
    <property type="match status" value="1"/>
</dbReference>
<dbReference type="FunFam" id="2.40.160.120:FF:000014">
    <property type="entry name" value="Oxysterol-binding protein"/>
    <property type="match status" value="1"/>
</dbReference>
<dbReference type="Gene3D" id="2.40.160.120">
    <property type="match status" value="1"/>
</dbReference>
<dbReference type="PANTHER" id="PTHR10972:SF200">
    <property type="entry name" value="OXYSTEROL-BINDING PROTEIN-RELATED PROTEIN 9"/>
    <property type="match status" value="1"/>
</dbReference>
<evidence type="ECO:0000256" key="1">
    <source>
        <dbReference type="ARBA" id="ARBA00022448"/>
    </source>
</evidence>
<evidence type="ECO:0000256" key="6">
    <source>
        <dbReference type="SAM" id="MobiDB-lite"/>
    </source>
</evidence>
<dbReference type="Pfam" id="PF00169">
    <property type="entry name" value="PH"/>
    <property type="match status" value="1"/>
</dbReference>
<dbReference type="Gene3D" id="1.10.287.2720">
    <property type="match status" value="1"/>
</dbReference>